<proteinExistence type="predicted"/>
<gene>
    <name evidence="1" type="ORF">EJB05_14440</name>
</gene>
<accession>A0A5J9W0A1</accession>
<dbReference type="Proteomes" id="UP000324897">
    <property type="component" value="Chromosome 4"/>
</dbReference>
<evidence type="ECO:0000313" key="2">
    <source>
        <dbReference type="Proteomes" id="UP000324897"/>
    </source>
</evidence>
<dbReference type="AlphaFoldDB" id="A0A5J9W0A1"/>
<sequence>MATVAAQGGESDGVAEMTGEYAGLRGPCWASAVREYVVCRGDESAEKAHKSFALGRNPHLTYGYLQQLKLQETSQHGVPSGAVGAPPLQLLVMGEEKRHVEKNPHGYVIKDDSVTRLQESNDLMQADEALG</sequence>
<keyword evidence="2" id="KW-1185">Reference proteome</keyword>
<evidence type="ECO:0000313" key="1">
    <source>
        <dbReference type="EMBL" id="TVU40954.1"/>
    </source>
</evidence>
<name>A0A5J9W0A1_9POAL</name>
<protein>
    <submittedName>
        <fullName evidence="1">Uncharacterized protein</fullName>
    </submittedName>
</protein>
<dbReference type="Gramene" id="TVU40954">
    <property type="protein sequence ID" value="TVU40954"/>
    <property type="gene ID" value="EJB05_14440"/>
</dbReference>
<organism evidence="1 2">
    <name type="scientific">Eragrostis curvula</name>
    <name type="common">weeping love grass</name>
    <dbReference type="NCBI Taxonomy" id="38414"/>
    <lineage>
        <taxon>Eukaryota</taxon>
        <taxon>Viridiplantae</taxon>
        <taxon>Streptophyta</taxon>
        <taxon>Embryophyta</taxon>
        <taxon>Tracheophyta</taxon>
        <taxon>Spermatophyta</taxon>
        <taxon>Magnoliopsida</taxon>
        <taxon>Liliopsida</taxon>
        <taxon>Poales</taxon>
        <taxon>Poaceae</taxon>
        <taxon>PACMAD clade</taxon>
        <taxon>Chloridoideae</taxon>
        <taxon>Eragrostideae</taxon>
        <taxon>Eragrostidinae</taxon>
        <taxon>Eragrostis</taxon>
    </lineage>
</organism>
<dbReference type="EMBL" id="RWGY01000007">
    <property type="protein sequence ID" value="TVU40954.1"/>
    <property type="molecule type" value="Genomic_DNA"/>
</dbReference>
<feature type="non-terminal residue" evidence="1">
    <location>
        <position position="1"/>
    </location>
</feature>
<comment type="caution">
    <text evidence="1">The sequence shown here is derived from an EMBL/GenBank/DDBJ whole genome shotgun (WGS) entry which is preliminary data.</text>
</comment>
<reference evidence="1 2" key="1">
    <citation type="journal article" date="2019" name="Sci. Rep.">
        <title>A high-quality genome of Eragrostis curvula grass provides insights into Poaceae evolution and supports new strategies to enhance forage quality.</title>
        <authorList>
            <person name="Carballo J."/>
            <person name="Santos B.A.C.M."/>
            <person name="Zappacosta D."/>
            <person name="Garbus I."/>
            <person name="Selva J.P."/>
            <person name="Gallo C.A."/>
            <person name="Diaz A."/>
            <person name="Albertini E."/>
            <person name="Caccamo M."/>
            <person name="Echenique V."/>
        </authorList>
    </citation>
    <scope>NUCLEOTIDE SEQUENCE [LARGE SCALE GENOMIC DNA]</scope>
    <source>
        <strain evidence="2">cv. Victoria</strain>
        <tissue evidence="1">Leaf</tissue>
    </source>
</reference>